<evidence type="ECO:0000256" key="2">
    <source>
        <dbReference type="ARBA" id="ARBA00022679"/>
    </source>
</evidence>
<accession>A0AAV2ANH7</accession>
<keyword evidence="5 10" id="KW-0067">ATP-binding</keyword>
<dbReference type="InterPro" id="IPR023313">
    <property type="entry name" value="UBQ-conjugating_AS"/>
</dbReference>
<dbReference type="Proteomes" id="UP001497382">
    <property type="component" value="Unassembled WGS sequence"/>
</dbReference>
<evidence type="ECO:0000256" key="10">
    <source>
        <dbReference type="RuleBase" id="RU362109"/>
    </source>
</evidence>
<dbReference type="AlphaFoldDB" id="A0AAV2ANH7"/>
<dbReference type="EMBL" id="CAXIEN010000192">
    <property type="protein sequence ID" value="CAL1285556.1"/>
    <property type="molecule type" value="Genomic_DNA"/>
</dbReference>
<evidence type="ECO:0000313" key="12">
    <source>
        <dbReference type="EMBL" id="CAL1285556.1"/>
    </source>
</evidence>
<comment type="similarity">
    <text evidence="10">Belongs to the ubiquitin-conjugating enzyme family.</text>
</comment>
<keyword evidence="2" id="KW-0808">Transferase</keyword>
<dbReference type="EC" id="2.3.2.34" evidence="7"/>
<comment type="pathway">
    <text evidence="1">Protein modification; protein neddylation.</text>
</comment>
<keyword evidence="4 10" id="KW-0833">Ubl conjugation pathway</keyword>
<dbReference type="Pfam" id="PF00179">
    <property type="entry name" value="UQ_con"/>
    <property type="match status" value="1"/>
</dbReference>
<dbReference type="PROSITE" id="PS50127">
    <property type="entry name" value="UBC_2"/>
    <property type="match status" value="1"/>
</dbReference>
<reference evidence="12 13" key="1">
    <citation type="submission" date="2024-04" db="EMBL/GenBank/DDBJ databases">
        <authorList>
            <person name="Rising A."/>
            <person name="Reimegard J."/>
            <person name="Sonavane S."/>
            <person name="Akerstrom W."/>
            <person name="Nylinder S."/>
            <person name="Hedman E."/>
            <person name="Kallberg Y."/>
        </authorList>
    </citation>
    <scope>NUCLEOTIDE SEQUENCE [LARGE SCALE GENOMIC DNA]</scope>
</reference>
<dbReference type="InterPro" id="IPR000608">
    <property type="entry name" value="UBC"/>
</dbReference>
<dbReference type="CDD" id="cd23794">
    <property type="entry name" value="UBCc_UBE2F_UBE2M"/>
    <property type="match status" value="1"/>
</dbReference>
<keyword evidence="3 10" id="KW-0547">Nucleotide-binding</keyword>
<dbReference type="PANTHER" id="PTHR24067">
    <property type="entry name" value="UBIQUITIN-CONJUGATING ENZYME E2"/>
    <property type="match status" value="1"/>
</dbReference>
<evidence type="ECO:0000256" key="1">
    <source>
        <dbReference type="ARBA" id="ARBA00005032"/>
    </source>
</evidence>
<dbReference type="Gene3D" id="3.10.110.10">
    <property type="entry name" value="Ubiquitin Conjugating Enzyme"/>
    <property type="match status" value="1"/>
</dbReference>
<keyword evidence="13" id="KW-1185">Reference proteome</keyword>
<sequence length="176" mass="19844">MLKLKQRIKARKTGEQISSKSSAAAALLRITKDINDLKLPKTCSVNFPDPNNLFSFKLTITPDEGYYKKGSFVFDFQVPDNYPYDPPKVKCETEIYHPNIDSDGNICLNILREDWKPVLSIDSVVCGLQYLLLEPNPEDPLNKTAAEVFTMDEVTFAKNVKSVMRKARVGVAKAKQ</sequence>
<dbReference type="SUPFAM" id="SSF54495">
    <property type="entry name" value="UBC-like"/>
    <property type="match status" value="1"/>
</dbReference>
<evidence type="ECO:0000256" key="5">
    <source>
        <dbReference type="ARBA" id="ARBA00022840"/>
    </source>
</evidence>
<feature type="active site" description="Glycyl thioester intermediate" evidence="9">
    <location>
        <position position="107"/>
    </location>
</feature>
<feature type="domain" description="UBC core" evidence="11">
    <location>
        <begin position="25"/>
        <end position="169"/>
    </location>
</feature>
<evidence type="ECO:0000256" key="7">
    <source>
        <dbReference type="ARBA" id="ARBA00044047"/>
    </source>
</evidence>
<evidence type="ECO:0000313" key="13">
    <source>
        <dbReference type="Proteomes" id="UP001497382"/>
    </source>
</evidence>
<name>A0AAV2ANH7_9ARAC</name>
<evidence type="ECO:0000256" key="8">
    <source>
        <dbReference type="ARBA" id="ARBA00079113"/>
    </source>
</evidence>
<comment type="caution">
    <text evidence="12">The sequence shown here is derived from an EMBL/GenBank/DDBJ whole genome shotgun (WGS) entry which is preliminary data.</text>
</comment>
<dbReference type="FunFam" id="3.10.110.10:FF:000239">
    <property type="entry name" value="NEDD8-conjugating enzyme Ubc12"/>
    <property type="match status" value="1"/>
</dbReference>
<evidence type="ECO:0000256" key="4">
    <source>
        <dbReference type="ARBA" id="ARBA00022786"/>
    </source>
</evidence>
<evidence type="ECO:0000256" key="6">
    <source>
        <dbReference type="ARBA" id="ARBA00043698"/>
    </source>
</evidence>
<evidence type="ECO:0000259" key="11">
    <source>
        <dbReference type="PROSITE" id="PS50127"/>
    </source>
</evidence>
<protein>
    <recommendedName>
        <fullName evidence="7">E2 NEDD8-conjugating enzyme</fullName>
        <ecNumber evidence="7">2.3.2.34</ecNumber>
    </recommendedName>
    <alternativeName>
        <fullName evidence="8">NEDD8 carrier protein</fullName>
    </alternativeName>
</protein>
<dbReference type="GO" id="GO:0061654">
    <property type="term" value="F:NEDD8 conjugating enzyme activity"/>
    <property type="evidence" value="ECO:0007669"/>
    <property type="project" value="UniProtKB-EC"/>
</dbReference>
<dbReference type="PROSITE" id="PS00183">
    <property type="entry name" value="UBC_1"/>
    <property type="match status" value="1"/>
</dbReference>
<evidence type="ECO:0000256" key="9">
    <source>
        <dbReference type="PROSITE-ProRule" id="PRU10133"/>
    </source>
</evidence>
<dbReference type="SMART" id="SM00212">
    <property type="entry name" value="UBCc"/>
    <property type="match status" value="1"/>
</dbReference>
<proteinExistence type="inferred from homology"/>
<dbReference type="GO" id="GO:0005524">
    <property type="term" value="F:ATP binding"/>
    <property type="evidence" value="ECO:0007669"/>
    <property type="project" value="UniProtKB-UniRule"/>
</dbReference>
<dbReference type="InterPro" id="IPR050113">
    <property type="entry name" value="Ub_conjugating_enzyme"/>
</dbReference>
<gene>
    <name evidence="12" type="ORF">LARSCL_LOCUS13776</name>
</gene>
<comment type="catalytic activity">
    <reaction evidence="6">
        <text>[E1 NEDD8-activating enzyme]-S-[NEDD8 protein]-yl-L-cysteine + [E2 NEDD8-conjugating enzyme]-L-cysteine = [E1 NEDD8-activating enzyme]-L-cysteine + [E2 NEDD8-conjugating enzyme]-S-[NEDD8-protein]-yl-L-cysteine.</text>
        <dbReference type="EC" id="2.3.2.34"/>
    </reaction>
</comment>
<organism evidence="12 13">
    <name type="scientific">Larinioides sclopetarius</name>
    <dbReference type="NCBI Taxonomy" id="280406"/>
    <lineage>
        <taxon>Eukaryota</taxon>
        <taxon>Metazoa</taxon>
        <taxon>Ecdysozoa</taxon>
        <taxon>Arthropoda</taxon>
        <taxon>Chelicerata</taxon>
        <taxon>Arachnida</taxon>
        <taxon>Araneae</taxon>
        <taxon>Araneomorphae</taxon>
        <taxon>Entelegynae</taxon>
        <taxon>Araneoidea</taxon>
        <taxon>Araneidae</taxon>
        <taxon>Larinioides</taxon>
    </lineage>
</organism>
<evidence type="ECO:0000256" key="3">
    <source>
        <dbReference type="ARBA" id="ARBA00022741"/>
    </source>
</evidence>
<dbReference type="InterPro" id="IPR016135">
    <property type="entry name" value="UBQ-conjugating_enzyme/RWD"/>
</dbReference>